<dbReference type="RefSeq" id="WP_254162429.1">
    <property type="nucleotide sequence ID" value="NZ_JAHESF010000006.1"/>
</dbReference>
<sequence>MTRILLIILVFLVLAGTTRAQVDEIKSASKSKGSREIGSGGSSGGSGSSGSFMIDFFFQFMFVEVINAQQHAVSRKREIPSIISLDAMLQVAAQPSSYYIANPRLRANWGLFSTDFRFNYILEEDFDGVKHLRTNEWQVLQLNFITTRDVTVRVGGGVITEAYEMRQSYPEWTAGVQIKPFGKLGGVAEYRGSEARKEVSAHFRYGFFERGKLHGYLTAGAVFQRYYQQVNVWGLQGGVVMSIF</sequence>
<gene>
    <name evidence="1" type="ORF">KK083_08420</name>
</gene>
<reference evidence="1 2" key="1">
    <citation type="submission" date="2021-05" db="EMBL/GenBank/DDBJ databases">
        <title>A Polyphasic approach of four new species of the genus Ohtaekwangia: Ohtaekwangia histidinii sp. nov., Ohtaekwangia cretensis sp. nov., Ohtaekwangia indiensis sp. nov., Ohtaekwangia reichenbachii sp. nov. from diverse environment.</title>
        <authorList>
            <person name="Octaviana S."/>
        </authorList>
    </citation>
    <scope>NUCLEOTIDE SEQUENCE [LARGE SCALE GENOMIC DNA]</scope>
    <source>
        <strain evidence="1 2">PWU4</strain>
    </source>
</reference>
<protein>
    <submittedName>
        <fullName evidence="1">Uncharacterized protein</fullName>
    </submittedName>
</protein>
<name>A0AAP2GME8_9BACT</name>
<evidence type="ECO:0000313" key="2">
    <source>
        <dbReference type="Proteomes" id="UP001319200"/>
    </source>
</evidence>
<dbReference type="AlphaFoldDB" id="A0AAP2GME8"/>
<comment type="caution">
    <text evidence="1">The sequence shown here is derived from an EMBL/GenBank/DDBJ whole genome shotgun (WGS) entry which is preliminary data.</text>
</comment>
<keyword evidence="2" id="KW-1185">Reference proteome</keyword>
<evidence type="ECO:0000313" key="1">
    <source>
        <dbReference type="EMBL" id="MBT1696893.1"/>
    </source>
</evidence>
<accession>A0AAP2GME8</accession>
<dbReference type="EMBL" id="JAHESF010000006">
    <property type="protein sequence ID" value="MBT1696893.1"/>
    <property type="molecule type" value="Genomic_DNA"/>
</dbReference>
<dbReference type="Proteomes" id="UP001319200">
    <property type="component" value="Unassembled WGS sequence"/>
</dbReference>
<organism evidence="1 2">
    <name type="scientific">Chryseosolibacter histidini</name>
    <dbReference type="NCBI Taxonomy" id="2782349"/>
    <lineage>
        <taxon>Bacteria</taxon>
        <taxon>Pseudomonadati</taxon>
        <taxon>Bacteroidota</taxon>
        <taxon>Cytophagia</taxon>
        <taxon>Cytophagales</taxon>
        <taxon>Chryseotaleaceae</taxon>
        <taxon>Chryseosolibacter</taxon>
    </lineage>
</organism>
<proteinExistence type="predicted"/>